<dbReference type="GO" id="GO:0071897">
    <property type="term" value="P:DNA biosynthetic process"/>
    <property type="evidence" value="ECO:0007669"/>
    <property type="project" value="UniProtKB-ARBA"/>
</dbReference>
<sequence>MQEIINKEVDEMLTAGSIEPPNSPWFCIDFRKVNEVTRKDAYCEQDHRKWDQCLPDFQLAINSSKHESTGFSPAFLNFGRQLHLPDTVYCSKQEDPEGPPEENKILTAHTKRLQKLKEVYELVRVNLAQAFTSQSHYYNLRRREWRCHIGDRVMKRENPLSSAAKLAPKYSGPYTVTTVVSPVVYNLKSDTGRKLFHIHIIPNNNNVS</sequence>
<dbReference type="AlphaFoldDB" id="A0AAV8VUT8"/>
<keyword evidence="2" id="KW-1185">Reference proteome</keyword>
<dbReference type="Gene3D" id="3.30.420.10">
    <property type="entry name" value="Ribonuclease H-like superfamily/Ribonuclease H"/>
    <property type="match status" value="1"/>
</dbReference>
<accession>A0AAV8VUT8</accession>
<dbReference type="GO" id="GO:0003676">
    <property type="term" value="F:nucleic acid binding"/>
    <property type="evidence" value="ECO:0007669"/>
    <property type="project" value="InterPro"/>
</dbReference>
<gene>
    <name evidence="1" type="ORF">NQ315_002614</name>
</gene>
<dbReference type="PANTHER" id="PTHR47266">
    <property type="entry name" value="ENDONUCLEASE-RELATED"/>
    <property type="match status" value="1"/>
</dbReference>
<evidence type="ECO:0000313" key="1">
    <source>
        <dbReference type="EMBL" id="KAJ8917920.1"/>
    </source>
</evidence>
<dbReference type="InterPro" id="IPR043502">
    <property type="entry name" value="DNA/RNA_pol_sf"/>
</dbReference>
<dbReference type="SUPFAM" id="SSF56672">
    <property type="entry name" value="DNA/RNA polymerases"/>
    <property type="match status" value="1"/>
</dbReference>
<name>A0AAV8VUT8_9CUCU</name>
<evidence type="ECO:0008006" key="3">
    <source>
        <dbReference type="Google" id="ProtNLM"/>
    </source>
</evidence>
<organism evidence="1 2">
    <name type="scientific">Exocentrus adspersus</name>
    <dbReference type="NCBI Taxonomy" id="1586481"/>
    <lineage>
        <taxon>Eukaryota</taxon>
        <taxon>Metazoa</taxon>
        <taxon>Ecdysozoa</taxon>
        <taxon>Arthropoda</taxon>
        <taxon>Hexapoda</taxon>
        <taxon>Insecta</taxon>
        <taxon>Pterygota</taxon>
        <taxon>Neoptera</taxon>
        <taxon>Endopterygota</taxon>
        <taxon>Coleoptera</taxon>
        <taxon>Polyphaga</taxon>
        <taxon>Cucujiformia</taxon>
        <taxon>Chrysomeloidea</taxon>
        <taxon>Cerambycidae</taxon>
        <taxon>Lamiinae</taxon>
        <taxon>Acanthocinini</taxon>
        <taxon>Exocentrus</taxon>
    </lineage>
</organism>
<reference evidence="1 2" key="1">
    <citation type="journal article" date="2023" name="Insect Mol. Biol.">
        <title>Genome sequencing provides insights into the evolution of gene families encoding plant cell wall-degrading enzymes in longhorned beetles.</title>
        <authorList>
            <person name="Shin N.R."/>
            <person name="Okamura Y."/>
            <person name="Kirsch R."/>
            <person name="Pauchet Y."/>
        </authorList>
    </citation>
    <scope>NUCLEOTIDE SEQUENCE [LARGE SCALE GENOMIC DNA]</scope>
    <source>
        <strain evidence="1">EAD_L_NR</strain>
    </source>
</reference>
<dbReference type="InterPro" id="IPR036397">
    <property type="entry name" value="RNaseH_sf"/>
</dbReference>
<dbReference type="Proteomes" id="UP001159042">
    <property type="component" value="Unassembled WGS sequence"/>
</dbReference>
<comment type="caution">
    <text evidence="1">The sequence shown here is derived from an EMBL/GenBank/DDBJ whole genome shotgun (WGS) entry which is preliminary data.</text>
</comment>
<dbReference type="InterPro" id="IPR052160">
    <property type="entry name" value="Gypsy_RT_Integrase-like"/>
</dbReference>
<evidence type="ECO:0000313" key="2">
    <source>
        <dbReference type="Proteomes" id="UP001159042"/>
    </source>
</evidence>
<dbReference type="EMBL" id="JANEYG010000029">
    <property type="protein sequence ID" value="KAJ8917920.1"/>
    <property type="molecule type" value="Genomic_DNA"/>
</dbReference>
<proteinExistence type="predicted"/>
<protein>
    <recommendedName>
        <fullName evidence="3">Reverse transcriptase</fullName>
    </recommendedName>
</protein>